<keyword evidence="5" id="KW-0680">Restriction system</keyword>
<keyword evidence="12" id="KW-1185">Reference proteome</keyword>
<dbReference type="Proteomes" id="UP000014197">
    <property type="component" value="Unassembled WGS sequence"/>
</dbReference>
<comment type="caution">
    <text evidence="9">The sequence shown here is derived from an EMBL/GenBank/DDBJ whole genome shotgun (WGS) entry which is preliminary data.</text>
</comment>
<dbReference type="OrthoDB" id="32195at2"/>
<evidence type="ECO:0000256" key="5">
    <source>
        <dbReference type="ARBA" id="ARBA00022747"/>
    </source>
</evidence>
<dbReference type="AlphaFoldDB" id="R2SH79"/>
<reference evidence="9 11" key="1">
    <citation type="submission" date="2013-02" db="EMBL/GenBank/DDBJ databases">
        <title>The Genome Sequence of Enterococcus haemoperoxidus BAA-382.</title>
        <authorList>
            <consortium name="The Broad Institute Genome Sequencing Platform"/>
            <consortium name="The Broad Institute Genome Sequencing Center for Infectious Disease"/>
            <person name="Earl A.M."/>
            <person name="Gilmore M.S."/>
            <person name="Lebreton F."/>
            <person name="Walker B."/>
            <person name="Young S.K."/>
            <person name="Zeng Q."/>
            <person name="Gargeya S."/>
            <person name="Fitzgerald M."/>
            <person name="Haas B."/>
            <person name="Abouelleil A."/>
            <person name="Alvarado L."/>
            <person name="Arachchi H.M."/>
            <person name="Berlin A.M."/>
            <person name="Chapman S.B."/>
            <person name="Dewar J."/>
            <person name="Goldberg J."/>
            <person name="Griggs A."/>
            <person name="Gujja S."/>
            <person name="Hansen M."/>
            <person name="Howarth C."/>
            <person name="Imamovic A."/>
            <person name="Larimer J."/>
            <person name="McCowan C."/>
            <person name="Murphy C."/>
            <person name="Neiman D."/>
            <person name="Pearson M."/>
            <person name="Priest M."/>
            <person name="Roberts A."/>
            <person name="Saif S."/>
            <person name="Shea T."/>
            <person name="Sisk P."/>
            <person name="Sykes S."/>
            <person name="Wortman J."/>
            <person name="Nusbaum C."/>
            <person name="Birren B."/>
        </authorList>
    </citation>
    <scope>NUCLEOTIDE SEQUENCE [LARGE SCALE GENOMIC DNA]</scope>
    <source>
        <strain evidence="9 11">ATCC BAA-382</strain>
    </source>
</reference>
<dbReference type="eggNOG" id="COG0286">
    <property type="taxonomic scope" value="Bacteria"/>
</dbReference>
<sequence length="503" mass="59421">MNNEHKFIKENGIFYTDEKLAKKMVDLLKINYNDPFTLIEPAVGEGHILFFLIEKYFIENKNKSKDYQAEFLENSIAGFDIREGAIKSCIEKLNDLSEKYIQRKVKWNIQKFDALNKEKLIDNFGTYDYVISNPPYVSRHNMDERTINALREKSDFCSKFNFDLYYYFFEIGLDLWNRNGKIVYITPNSYIKARSGEVMMKYFINNSFVETIIDYEDEMKFEGATTYTAITVFSKNNKVLQVRNKENEIVIELSYRELVEKYNYLIYSHNFLTENQEDFIDLGEISEIRNGLATLQDKVFIISEKEIISENDNFLSFNKDKEVFSVETDMLRKVIRVSNIEEIKYVIFPYSPTNEARTTYIQQTEIKDCYEKTYGYLSDRLDEEYQEKYGLYFGRTQGFTCYYDKKIVIPKVASLDKKPFKIVGEGFLLSGLSIKLKDKYLRTNIDKILDYLNSDVVRAYLTITSKNYAAGYKSISSTDLKKIKIPIKYIIEEEKQYGRRNEL</sequence>
<dbReference type="InterPro" id="IPR029063">
    <property type="entry name" value="SAM-dependent_MTases_sf"/>
</dbReference>
<evidence type="ECO:0000256" key="7">
    <source>
        <dbReference type="ARBA" id="ARBA00047942"/>
    </source>
</evidence>
<evidence type="ECO:0000313" key="10">
    <source>
        <dbReference type="EMBL" id="EOT61916.1"/>
    </source>
</evidence>
<evidence type="ECO:0000259" key="8">
    <source>
        <dbReference type="Pfam" id="PF07669"/>
    </source>
</evidence>
<evidence type="ECO:0000313" key="12">
    <source>
        <dbReference type="Proteomes" id="UP000014197"/>
    </source>
</evidence>
<evidence type="ECO:0000256" key="6">
    <source>
        <dbReference type="ARBA" id="ARBA00023125"/>
    </source>
</evidence>
<keyword evidence="2" id="KW-0489">Methyltransferase</keyword>
<evidence type="ECO:0000313" key="11">
    <source>
        <dbReference type="Proteomes" id="UP000013858"/>
    </source>
</evidence>
<evidence type="ECO:0000256" key="1">
    <source>
        <dbReference type="ARBA" id="ARBA00011900"/>
    </source>
</evidence>
<proteinExistence type="predicted"/>
<dbReference type="PRINTS" id="PR00507">
    <property type="entry name" value="N12N6MTFRASE"/>
</dbReference>
<organism evidence="9 11">
    <name type="scientific">Enterococcus haemoperoxidus ATCC BAA-382</name>
    <dbReference type="NCBI Taxonomy" id="1158608"/>
    <lineage>
        <taxon>Bacteria</taxon>
        <taxon>Bacillati</taxon>
        <taxon>Bacillota</taxon>
        <taxon>Bacilli</taxon>
        <taxon>Lactobacillales</taxon>
        <taxon>Enterococcaceae</taxon>
        <taxon>Enterococcus</taxon>
    </lineage>
</organism>
<protein>
    <recommendedName>
        <fullName evidence="1">site-specific DNA-methyltransferase (adenine-specific)</fullName>
        <ecNumber evidence="1">2.1.1.72</ecNumber>
    </recommendedName>
</protein>
<comment type="catalytic activity">
    <reaction evidence="7">
        <text>a 2'-deoxyadenosine in DNA + S-adenosyl-L-methionine = an N(6)-methyl-2'-deoxyadenosine in DNA + S-adenosyl-L-homocysteine + H(+)</text>
        <dbReference type="Rhea" id="RHEA:15197"/>
        <dbReference type="Rhea" id="RHEA-COMP:12418"/>
        <dbReference type="Rhea" id="RHEA-COMP:12419"/>
        <dbReference type="ChEBI" id="CHEBI:15378"/>
        <dbReference type="ChEBI" id="CHEBI:57856"/>
        <dbReference type="ChEBI" id="CHEBI:59789"/>
        <dbReference type="ChEBI" id="CHEBI:90615"/>
        <dbReference type="ChEBI" id="CHEBI:90616"/>
        <dbReference type="EC" id="2.1.1.72"/>
    </reaction>
</comment>
<dbReference type="EMBL" id="ASVY01000002">
    <property type="protein sequence ID" value="EOT61916.1"/>
    <property type="molecule type" value="Genomic_DNA"/>
</dbReference>
<dbReference type="PANTHER" id="PTHR33841:SF6">
    <property type="entry name" value="TYPE II METHYLTRANSFERASE M.HINDII"/>
    <property type="match status" value="1"/>
</dbReference>
<dbReference type="Proteomes" id="UP000013858">
    <property type="component" value="Unassembled WGS sequence"/>
</dbReference>
<dbReference type="Pfam" id="PF07669">
    <property type="entry name" value="Eco57I"/>
    <property type="match status" value="1"/>
</dbReference>
<keyword evidence="3" id="KW-0808">Transferase</keyword>
<dbReference type="InterPro" id="IPR002052">
    <property type="entry name" value="DNA_methylase_N6_adenine_CS"/>
</dbReference>
<evidence type="ECO:0000256" key="4">
    <source>
        <dbReference type="ARBA" id="ARBA00022691"/>
    </source>
</evidence>
<dbReference type="SUPFAM" id="SSF53335">
    <property type="entry name" value="S-adenosyl-L-methionine-dependent methyltransferases"/>
    <property type="match status" value="1"/>
</dbReference>
<dbReference type="Gene3D" id="3.40.50.150">
    <property type="entry name" value="Vaccinia Virus protein VP39"/>
    <property type="match status" value="1"/>
</dbReference>
<keyword evidence="6" id="KW-0238">DNA-binding</keyword>
<evidence type="ECO:0000256" key="2">
    <source>
        <dbReference type="ARBA" id="ARBA00022603"/>
    </source>
</evidence>
<dbReference type="InterPro" id="IPR050953">
    <property type="entry name" value="N4_N6_ade-DNA_methylase"/>
</dbReference>
<dbReference type="EMBL" id="AJAR01000031">
    <property type="protein sequence ID" value="EOH92231.1"/>
    <property type="molecule type" value="Genomic_DNA"/>
</dbReference>
<reference evidence="10 12" key="2">
    <citation type="submission" date="2013-03" db="EMBL/GenBank/DDBJ databases">
        <title>The Genome Sequence of Enterococcus haemoperoxidus BAA-382 (PacBio/Illumina hybrid assembly).</title>
        <authorList>
            <consortium name="The Broad Institute Genomics Platform"/>
            <consortium name="The Broad Institute Genome Sequencing Center for Infectious Disease"/>
            <person name="Earl A."/>
            <person name="Russ C."/>
            <person name="Gilmore M."/>
            <person name="Surin D."/>
            <person name="Walker B."/>
            <person name="Young S."/>
            <person name="Zeng Q."/>
            <person name="Gargeya S."/>
            <person name="Fitzgerald M."/>
            <person name="Haas B."/>
            <person name="Abouelleil A."/>
            <person name="Allen A.W."/>
            <person name="Alvarado L."/>
            <person name="Arachchi H.M."/>
            <person name="Berlin A.M."/>
            <person name="Chapman S.B."/>
            <person name="Gainer-Dewar J."/>
            <person name="Goldberg J."/>
            <person name="Griggs A."/>
            <person name="Gujja S."/>
            <person name="Hansen M."/>
            <person name="Howarth C."/>
            <person name="Imamovic A."/>
            <person name="Ireland A."/>
            <person name="Larimer J."/>
            <person name="McCowan C."/>
            <person name="Murphy C."/>
            <person name="Pearson M."/>
            <person name="Poon T.W."/>
            <person name="Priest M."/>
            <person name="Roberts A."/>
            <person name="Saif S."/>
            <person name="Shea T."/>
            <person name="Sisk P."/>
            <person name="Sykes S."/>
            <person name="Wortman J."/>
            <person name="Nusbaum C."/>
            <person name="Birren B."/>
        </authorList>
    </citation>
    <scope>NUCLEOTIDE SEQUENCE [LARGE SCALE GENOMIC DNA]</scope>
    <source>
        <strain evidence="10 12">ATCC BAA-382</strain>
    </source>
</reference>
<evidence type="ECO:0000256" key="3">
    <source>
        <dbReference type="ARBA" id="ARBA00022679"/>
    </source>
</evidence>
<gene>
    <name evidence="10" type="ORF">I583_00899</name>
    <name evidence="9" type="ORF">UAW_03216</name>
</gene>
<dbReference type="PANTHER" id="PTHR33841">
    <property type="entry name" value="DNA METHYLTRANSFERASE YEEA-RELATED"/>
    <property type="match status" value="1"/>
</dbReference>
<feature type="domain" description="Type II methyltransferase M.TaqI-like" evidence="8">
    <location>
        <begin position="87"/>
        <end position="219"/>
    </location>
</feature>
<keyword evidence="4" id="KW-0949">S-adenosyl-L-methionine</keyword>
<dbReference type="GO" id="GO:0003677">
    <property type="term" value="F:DNA binding"/>
    <property type="evidence" value="ECO:0007669"/>
    <property type="project" value="UniProtKB-KW"/>
</dbReference>
<dbReference type="GO" id="GO:0009307">
    <property type="term" value="P:DNA restriction-modification system"/>
    <property type="evidence" value="ECO:0007669"/>
    <property type="project" value="UniProtKB-KW"/>
</dbReference>
<accession>R2SH79</accession>
<dbReference type="GO" id="GO:0032259">
    <property type="term" value="P:methylation"/>
    <property type="evidence" value="ECO:0007669"/>
    <property type="project" value="UniProtKB-KW"/>
</dbReference>
<name>R2SH79_9ENTE</name>
<dbReference type="RefSeq" id="WP_010763371.1">
    <property type="nucleotide sequence ID" value="NZ_KB946316.1"/>
</dbReference>
<evidence type="ECO:0000313" key="9">
    <source>
        <dbReference type="EMBL" id="EOH92231.1"/>
    </source>
</evidence>
<dbReference type="PATRIC" id="fig|1158608.3.peg.3149"/>
<dbReference type="InterPro" id="IPR011639">
    <property type="entry name" value="MethylTrfase_TaqI-like_dom"/>
</dbReference>
<dbReference type="GO" id="GO:0009007">
    <property type="term" value="F:site-specific DNA-methyltransferase (adenine-specific) activity"/>
    <property type="evidence" value="ECO:0007669"/>
    <property type="project" value="UniProtKB-EC"/>
</dbReference>
<dbReference type="PROSITE" id="PS00092">
    <property type="entry name" value="N6_MTASE"/>
    <property type="match status" value="1"/>
</dbReference>
<dbReference type="EC" id="2.1.1.72" evidence="1"/>